<evidence type="ECO:0000313" key="4">
    <source>
        <dbReference type="Proteomes" id="UP000551616"/>
    </source>
</evidence>
<dbReference type="AlphaFoldDB" id="A0A7V8V8E4"/>
<gene>
    <name evidence="3" type="ORF">HOV93_40570</name>
</gene>
<sequence length="96" mass="10854">MSEPEQRRVVVPKSLQSVEEIYAFLGQHLAFPSYFGCNLDALYDCATSDISQPVCLVWPRNWECGNPYLYLSAMRLLGVLMDAAQENPNLKLELAD</sequence>
<dbReference type="InterPro" id="IPR035905">
    <property type="entry name" value="Barstar-like_sf"/>
</dbReference>
<dbReference type="Pfam" id="PF01337">
    <property type="entry name" value="Barstar"/>
    <property type="match status" value="1"/>
</dbReference>
<comment type="similarity">
    <text evidence="1">Belongs to the barstar family.</text>
</comment>
<evidence type="ECO:0000259" key="2">
    <source>
        <dbReference type="Pfam" id="PF01337"/>
    </source>
</evidence>
<proteinExistence type="inferred from homology"/>
<protein>
    <submittedName>
        <fullName evidence="3">Barstar</fullName>
    </submittedName>
</protein>
<evidence type="ECO:0000256" key="1">
    <source>
        <dbReference type="ARBA" id="ARBA00006845"/>
    </source>
</evidence>
<comment type="caution">
    <text evidence="3">The sequence shown here is derived from an EMBL/GenBank/DDBJ whole genome shotgun (WGS) entry which is preliminary data.</text>
</comment>
<keyword evidence="4" id="KW-1185">Reference proteome</keyword>
<dbReference type="Gene3D" id="3.30.370.10">
    <property type="entry name" value="Barstar-like"/>
    <property type="match status" value="1"/>
</dbReference>
<dbReference type="InterPro" id="IPR000468">
    <property type="entry name" value="Barstar"/>
</dbReference>
<dbReference type="Proteomes" id="UP000551616">
    <property type="component" value="Unassembled WGS sequence"/>
</dbReference>
<reference evidence="3 4" key="1">
    <citation type="submission" date="2020-05" db="EMBL/GenBank/DDBJ databases">
        <title>Bremerella alba sp. nov., a novel planctomycete isolated from the surface of the macroalga Fucus spiralis.</title>
        <authorList>
            <person name="Godinho O."/>
            <person name="Botelho R."/>
            <person name="Albuquerque L."/>
            <person name="Wiegand S."/>
            <person name="Da Costa M.S."/>
            <person name="Lobo-Da-Cunha A."/>
            <person name="Jogler C."/>
            <person name="Lage O.M."/>
        </authorList>
    </citation>
    <scope>NUCLEOTIDE SEQUENCE [LARGE SCALE GENOMIC DNA]</scope>
    <source>
        <strain evidence="3 4">FF15</strain>
    </source>
</reference>
<dbReference type="EMBL" id="JABRWO010000012">
    <property type="protein sequence ID" value="MBA2116864.1"/>
    <property type="molecule type" value="Genomic_DNA"/>
</dbReference>
<dbReference type="RefSeq" id="WP_207398257.1">
    <property type="nucleotide sequence ID" value="NZ_JABRWO010000012.1"/>
</dbReference>
<evidence type="ECO:0000313" key="3">
    <source>
        <dbReference type="EMBL" id="MBA2116864.1"/>
    </source>
</evidence>
<feature type="domain" description="Barstar (barnase inhibitor)" evidence="2">
    <location>
        <begin position="14"/>
        <end position="86"/>
    </location>
</feature>
<dbReference type="SUPFAM" id="SSF52038">
    <property type="entry name" value="Barstar-related"/>
    <property type="match status" value="1"/>
</dbReference>
<organism evidence="3 4">
    <name type="scientific">Bremerella alba</name>
    <dbReference type="NCBI Taxonomy" id="980252"/>
    <lineage>
        <taxon>Bacteria</taxon>
        <taxon>Pseudomonadati</taxon>
        <taxon>Planctomycetota</taxon>
        <taxon>Planctomycetia</taxon>
        <taxon>Pirellulales</taxon>
        <taxon>Pirellulaceae</taxon>
        <taxon>Bremerella</taxon>
    </lineage>
</organism>
<name>A0A7V8V8E4_9BACT</name>
<accession>A0A7V8V8E4</accession>